<keyword evidence="5" id="KW-1185">Reference proteome</keyword>
<dbReference type="InterPro" id="IPR002885">
    <property type="entry name" value="PPR_rpt"/>
</dbReference>
<dbReference type="EMBL" id="OZ034820">
    <property type="protein sequence ID" value="CAL1399806.1"/>
    <property type="molecule type" value="Genomic_DNA"/>
</dbReference>
<dbReference type="NCBIfam" id="TIGR00756">
    <property type="entry name" value="PPR"/>
    <property type="match status" value="3"/>
</dbReference>
<feature type="region of interest" description="Disordered" evidence="3">
    <location>
        <begin position="396"/>
        <end position="424"/>
    </location>
</feature>
<feature type="repeat" description="PPR" evidence="2">
    <location>
        <begin position="175"/>
        <end position="209"/>
    </location>
</feature>
<dbReference type="Pfam" id="PF13041">
    <property type="entry name" value="PPR_2"/>
    <property type="match status" value="2"/>
</dbReference>
<accession>A0AAV2FN76</accession>
<dbReference type="PANTHER" id="PTHR47931">
    <property type="entry name" value="OS01G0228400 PROTEIN"/>
    <property type="match status" value="1"/>
</dbReference>
<dbReference type="InterPro" id="IPR011990">
    <property type="entry name" value="TPR-like_helical_dom_sf"/>
</dbReference>
<evidence type="ECO:0000313" key="5">
    <source>
        <dbReference type="Proteomes" id="UP001497516"/>
    </source>
</evidence>
<dbReference type="Proteomes" id="UP001497516">
    <property type="component" value="Chromosome 7"/>
</dbReference>
<feature type="compositionally biased region" description="Acidic residues" evidence="3">
    <location>
        <begin position="404"/>
        <end position="418"/>
    </location>
</feature>
<evidence type="ECO:0000313" key="4">
    <source>
        <dbReference type="EMBL" id="CAL1399806.1"/>
    </source>
</evidence>
<evidence type="ECO:0000256" key="2">
    <source>
        <dbReference type="PROSITE-ProRule" id="PRU00708"/>
    </source>
</evidence>
<dbReference type="PROSITE" id="PS51375">
    <property type="entry name" value="PPR"/>
    <property type="match status" value="3"/>
</dbReference>
<dbReference type="PANTHER" id="PTHR47931:SF3">
    <property type="entry name" value="PENTATRICOPEPTIDE REPEAT-CONTAINING PROTEIN, MITOCHONDRIAL"/>
    <property type="match status" value="1"/>
</dbReference>
<dbReference type="Pfam" id="PF01535">
    <property type="entry name" value="PPR"/>
    <property type="match status" value="2"/>
</dbReference>
<feature type="repeat" description="PPR" evidence="2">
    <location>
        <begin position="210"/>
        <end position="244"/>
    </location>
</feature>
<evidence type="ECO:0000256" key="3">
    <source>
        <dbReference type="SAM" id="MobiDB-lite"/>
    </source>
</evidence>
<evidence type="ECO:0000256" key="1">
    <source>
        <dbReference type="ARBA" id="ARBA00022737"/>
    </source>
</evidence>
<organism evidence="4 5">
    <name type="scientific">Linum trigynum</name>
    <dbReference type="NCBI Taxonomy" id="586398"/>
    <lineage>
        <taxon>Eukaryota</taxon>
        <taxon>Viridiplantae</taxon>
        <taxon>Streptophyta</taxon>
        <taxon>Embryophyta</taxon>
        <taxon>Tracheophyta</taxon>
        <taxon>Spermatophyta</taxon>
        <taxon>Magnoliopsida</taxon>
        <taxon>eudicotyledons</taxon>
        <taxon>Gunneridae</taxon>
        <taxon>Pentapetalae</taxon>
        <taxon>rosids</taxon>
        <taxon>fabids</taxon>
        <taxon>Malpighiales</taxon>
        <taxon>Linaceae</taxon>
        <taxon>Linum</taxon>
    </lineage>
</organism>
<evidence type="ECO:0008006" key="6">
    <source>
        <dbReference type="Google" id="ProtNLM"/>
    </source>
</evidence>
<keyword evidence="1" id="KW-0677">Repeat</keyword>
<dbReference type="Gene3D" id="1.25.40.10">
    <property type="entry name" value="Tetratricopeptide repeat domain"/>
    <property type="match status" value="3"/>
</dbReference>
<reference evidence="4 5" key="1">
    <citation type="submission" date="2024-04" db="EMBL/GenBank/DDBJ databases">
        <authorList>
            <person name="Fracassetti M."/>
        </authorList>
    </citation>
    <scope>NUCLEOTIDE SEQUENCE [LARGE SCALE GENOMIC DNA]</scope>
</reference>
<gene>
    <name evidence="4" type="ORF">LTRI10_LOCUS39975</name>
</gene>
<protein>
    <recommendedName>
        <fullName evidence="6">Pentatricopeptide repeat-containing protein</fullName>
    </recommendedName>
</protein>
<dbReference type="AlphaFoldDB" id="A0AAV2FN76"/>
<sequence length="424" mass="47537">MAASSRHLRHLRHLSSAAAAAEAATTAAAASSSISISKAKSKLRSEHDPDKALKIYSSVSDRYSSPISSRYAQDLTVRRLAKARRFSDIESLIEAHKSDPKIKQEPFLATLIRSYGLAGMFDNALSTYTQMDQLGTRRSSISFNALLSACNQSKRFDQVPILFADIPFKYGVKPDKISYGILVKSYCESGKPEKGLEILREMEEKGVEVTAVTFTTILDWLYKKGNSEEAERLWNRMAKRGCEIDVAAYNVRIMNAHDREPENVKELIEEMGTSGLKPDTISYNYLMTCYCKKGMLEEAQNVYTRLEEFGCKPNATTFRSLVYYLCLNERFEAGYRVFKTSVGHNKIPDFNTLKHLAEGLVKKKKIKSAKGLVRTVKKKFPPNVLNAWRKVEENLGLASVSGEGDGDNEEEENEDETQEAAAQS</sequence>
<dbReference type="SUPFAM" id="SSF81901">
    <property type="entry name" value="HCP-like"/>
    <property type="match status" value="1"/>
</dbReference>
<feature type="repeat" description="PPR" evidence="2">
    <location>
        <begin position="279"/>
        <end position="313"/>
    </location>
</feature>
<proteinExistence type="predicted"/>
<name>A0AAV2FN76_9ROSI</name>